<evidence type="ECO:0000313" key="10">
    <source>
        <dbReference type="Proteomes" id="UP001497600"/>
    </source>
</evidence>
<sequence length="305" mass="33898">MSSQSSTILLTRLLGLKENSPFLLVLDSLAQSAHHLILEFINRSASNTRVIYLSFETINKPNYATDYVDLTSNDISPAKVIQLVRELVTTTQPSSITSAKTLIVVDSLNYIPTEELSSFISGCIIPGTSLLGVFHTNIPQSQPTVINHPSPINILSFIASSIFEVDPLLDEEKIDEEALEIAINKLQTPINVHLNSSTYKLTLTNRRKSGRSLTYRYVIDSAKKSIEVYTPASGSEEAREEDEALLKDLTTFNLTTNSKQKLAREQVDLPFMQAQEALGSSGGAIVYEFEKDDDYDEEDPFEDPF</sequence>
<keyword evidence="6" id="KW-0963">Cytoplasm</keyword>
<evidence type="ECO:0000256" key="2">
    <source>
        <dbReference type="ARBA" id="ARBA00004496"/>
    </source>
</evidence>
<organism evidence="9 10">
    <name type="scientific">[Candida] anglica</name>
    <dbReference type="NCBI Taxonomy" id="148631"/>
    <lineage>
        <taxon>Eukaryota</taxon>
        <taxon>Fungi</taxon>
        <taxon>Dikarya</taxon>
        <taxon>Ascomycota</taxon>
        <taxon>Saccharomycotina</taxon>
        <taxon>Pichiomycetes</taxon>
        <taxon>Debaryomycetaceae</taxon>
        <taxon>Kurtzmaniella</taxon>
    </lineage>
</organism>
<name>A0ABP0EQS2_9ASCO</name>
<protein>
    <recommendedName>
        <fullName evidence="5">Elongator complex protein 5</fullName>
    </recommendedName>
</protein>
<dbReference type="Proteomes" id="UP001497600">
    <property type="component" value="Chromosome H"/>
</dbReference>
<dbReference type="Gene3D" id="3.40.50.300">
    <property type="entry name" value="P-loop containing nucleotide triphosphate hydrolases"/>
    <property type="match status" value="1"/>
</dbReference>
<dbReference type="InterPro" id="IPR027417">
    <property type="entry name" value="P-loop_NTPase"/>
</dbReference>
<dbReference type="CDD" id="cd19496">
    <property type="entry name" value="Elp5"/>
    <property type="match status" value="1"/>
</dbReference>
<comment type="pathway">
    <text evidence="3">tRNA modification; 5-methoxycarbonylmethyl-2-thiouridine-tRNA biosynthesis.</text>
</comment>
<dbReference type="Pfam" id="PF10483">
    <property type="entry name" value="Elong_Iki1"/>
    <property type="match status" value="1"/>
</dbReference>
<keyword evidence="8" id="KW-0539">Nucleus</keyword>
<evidence type="ECO:0000256" key="8">
    <source>
        <dbReference type="ARBA" id="ARBA00023242"/>
    </source>
</evidence>
<reference evidence="9 10" key="1">
    <citation type="submission" date="2024-01" db="EMBL/GenBank/DDBJ databases">
        <authorList>
            <consortium name="Genoscope - CEA"/>
            <person name="William W."/>
        </authorList>
    </citation>
    <scope>NUCLEOTIDE SEQUENCE [LARGE SCALE GENOMIC DNA]</scope>
    <source>
        <strain evidence="9 10">29B2s-10</strain>
    </source>
</reference>
<evidence type="ECO:0000256" key="5">
    <source>
        <dbReference type="ARBA" id="ARBA00020264"/>
    </source>
</evidence>
<dbReference type="InterPro" id="IPR019519">
    <property type="entry name" value="Elp5"/>
</dbReference>
<gene>
    <name evidence="9" type="primary">IKI1</name>
    <name evidence="9" type="ORF">CAAN4_H22518</name>
</gene>
<accession>A0ABP0EQS2</accession>
<dbReference type="PANTHER" id="PTHR15641">
    <property type="entry name" value="ELONGATOR COMPLEX PROTEIN 5"/>
    <property type="match status" value="1"/>
</dbReference>
<comment type="similarity">
    <text evidence="4">Belongs to the ELP5 family.</text>
</comment>
<evidence type="ECO:0000256" key="6">
    <source>
        <dbReference type="ARBA" id="ARBA00022490"/>
    </source>
</evidence>
<evidence type="ECO:0000256" key="7">
    <source>
        <dbReference type="ARBA" id="ARBA00022694"/>
    </source>
</evidence>
<keyword evidence="10" id="KW-1185">Reference proteome</keyword>
<dbReference type="EMBL" id="OZ004260">
    <property type="protein sequence ID" value="CAK7922085.1"/>
    <property type="molecule type" value="Genomic_DNA"/>
</dbReference>
<evidence type="ECO:0000256" key="3">
    <source>
        <dbReference type="ARBA" id="ARBA00005043"/>
    </source>
</evidence>
<comment type="subcellular location">
    <subcellularLocation>
        <location evidence="2">Cytoplasm</location>
    </subcellularLocation>
    <subcellularLocation>
        <location evidence="1">Nucleus</location>
    </subcellularLocation>
</comment>
<evidence type="ECO:0000313" key="9">
    <source>
        <dbReference type="EMBL" id="CAK7922085.1"/>
    </source>
</evidence>
<evidence type="ECO:0000256" key="1">
    <source>
        <dbReference type="ARBA" id="ARBA00004123"/>
    </source>
</evidence>
<keyword evidence="7" id="KW-0819">tRNA processing</keyword>
<evidence type="ECO:0000256" key="4">
    <source>
        <dbReference type="ARBA" id="ARBA00009567"/>
    </source>
</evidence>
<proteinExistence type="inferred from homology"/>
<dbReference type="PANTHER" id="PTHR15641:SF1">
    <property type="entry name" value="ELONGATOR COMPLEX PROTEIN 5"/>
    <property type="match status" value="1"/>
</dbReference>